<name>A0A4U5NEM3_STECR</name>
<feature type="signal peptide" evidence="11">
    <location>
        <begin position="1"/>
        <end position="16"/>
    </location>
</feature>
<feature type="compositionally biased region" description="Low complexity" evidence="10">
    <location>
        <begin position="180"/>
        <end position="193"/>
    </location>
</feature>
<protein>
    <submittedName>
        <fullName evidence="12">Uncharacterized protein</fullName>
    </submittedName>
</protein>
<feature type="compositionally biased region" description="Polar residues" evidence="10">
    <location>
        <begin position="197"/>
        <end position="211"/>
    </location>
</feature>
<evidence type="ECO:0000256" key="6">
    <source>
        <dbReference type="ARBA" id="ARBA00023157"/>
    </source>
</evidence>
<reference evidence="12" key="2">
    <citation type="journal article" date="2015" name="Genome Biol.">
        <title>Comparative genomics of Steinernema reveals deeply conserved gene regulatory networks.</title>
        <authorList>
            <person name="Dillman A.R."/>
            <person name="Macchietto M."/>
            <person name="Porter C.F."/>
            <person name="Rogers A."/>
            <person name="Williams B."/>
            <person name="Antoshechkin I."/>
            <person name="Lee M.M."/>
            <person name="Goodwin Z."/>
            <person name="Lu X."/>
            <person name="Lewis E.E."/>
            <person name="Goodrich-Blair H."/>
            <person name="Stock S.P."/>
            <person name="Adams B.J."/>
            <person name="Sternberg P.W."/>
            <person name="Mortazavi A."/>
        </authorList>
    </citation>
    <scope>NUCLEOTIDE SEQUENCE [LARGE SCALE GENOMIC DNA]</scope>
    <source>
        <strain evidence="12">ALL</strain>
    </source>
</reference>
<feature type="chain" id="PRO_5020970674" evidence="11">
    <location>
        <begin position="17"/>
        <end position="360"/>
    </location>
</feature>
<keyword evidence="8" id="KW-0325">Glycoprotein</keyword>
<dbReference type="PANTHER" id="PTHR22722">
    <property type="entry name" value="LOW-DENSITY LIPOPROTEIN RECEPTOR-RELATED PROTEIN 2-RELATED"/>
    <property type="match status" value="1"/>
</dbReference>
<keyword evidence="11" id="KW-0732">Signal</keyword>
<evidence type="ECO:0000256" key="3">
    <source>
        <dbReference type="ARBA" id="ARBA00022737"/>
    </source>
</evidence>
<dbReference type="PRINTS" id="PR00261">
    <property type="entry name" value="LDLRECEPTOR"/>
</dbReference>
<sequence length="360" mass="39233">MYLLAALIGLISLVFCETTALPGKKTETHRFNFKVACSDPSHFQCHNGRCILHEWLCDGEDDCPSHEDELHFSCVNKDHGRCEAHKVECLAENGGPKCIPAEWKCDGHVDCADFSDEAHCPNKTLDAGGESHILFPFSALNLCRSFEFSCTNAKCVDREFLCDGTDHCGDGSDESSAQCPSRSRLLAGGRRLPATPPTTRGSTIPGTSSSTFALEHETQSKTTEVHEASEIKTLLSLLRTTVARTDLPTAPTFSESTGAKPTTTTTTTSPTSQIPKSTIHGKVAEMDSYHVFLDQKPVQSVKAIVAHPIVPVDHHVSSAKAHNTTTVTFYSEPIAGNQTEILEEALRSSRLPMRYASFRP</sequence>
<feature type="disulfide bond" evidence="9">
    <location>
        <begin position="150"/>
        <end position="168"/>
    </location>
</feature>
<feature type="region of interest" description="Disordered" evidence="10">
    <location>
        <begin position="248"/>
        <end position="275"/>
    </location>
</feature>
<keyword evidence="3" id="KW-0677">Repeat</keyword>
<dbReference type="CDD" id="cd00112">
    <property type="entry name" value="LDLa"/>
    <property type="match status" value="3"/>
</dbReference>
<feature type="region of interest" description="Disordered" evidence="10">
    <location>
        <begin position="169"/>
        <end position="211"/>
    </location>
</feature>
<keyword evidence="5" id="KW-0472">Membrane</keyword>
<dbReference type="OrthoDB" id="10017719at2759"/>
<organism evidence="12">
    <name type="scientific">Steinernema carpocapsae</name>
    <name type="common">Entomopathogenic nematode</name>
    <dbReference type="NCBI Taxonomy" id="34508"/>
    <lineage>
        <taxon>Eukaryota</taxon>
        <taxon>Metazoa</taxon>
        <taxon>Ecdysozoa</taxon>
        <taxon>Nematoda</taxon>
        <taxon>Chromadorea</taxon>
        <taxon>Rhabditida</taxon>
        <taxon>Tylenchina</taxon>
        <taxon>Panagrolaimomorpha</taxon>
        <taxon>Strongyloidoidea</taxon>
        <taxon>Steinernematidae</taxon>
        <taxon>Steinernema</taxon>
    </lineage>
</organism>
<evidence type="ECO:0000256" key="5">
    <source>
        <dbReference type="ARBA" id="ARBA00023136"/>
    </source>
</evidence>
<feature type="disulfide bond" evidence="9">
    <location>
        <begin position="143"/>
        <end position="155"/>
    </location>
</feature>
<gene>
    <name evidence="12" type="ORF">L596_015132</name>
</gene>
<dbReference type="GO" id="GO:0005886">
    <property type="term" value="C:plasma membrane"/>
    <property type="evidence" value="ECO:0007669"/>
    <property type="project" value="TreeGrafter"/>
</dbReference>
<dbReference type="GO" id="GO:0043235">
    <property type="term" value="C:receptor complex"/>
    <property type="evidence" value="ECO:0007669"/>
    <property type="project" value="TreeGrafter"/>
</dbReference>
<dbReference type="Gene3D" id="4.10.400.10">
    <property type="entry name" value="Low-density Lipoprotein Receptor"/>
    <property type="match status" value="3"/>
</dbReference>
<dbReference type="InterPro" id="IPR023415">
    <property type="entry name" value="LDLR_class-A_CS"/>
</dbReference>
<dbReference type="InterPro" id="IPR002172">
    <property type="entry name" value="LDrepeatLR_classA_rpt"/>
</dbReference>
<proteinExistence type="predicted"/>
<reference evidence="12" key="3">
    <citation type="journal article" date="2019" name="G3 (Bethesda)">
        <title>Hybrid Assembly of the Genome of the Entomopathogenic Nematode Steinernema carpocapsae Identifies the X-Chromosome.</title>
        <authorList>
            <person name="Serra L."/>
            <person name="Macchietto M."/>
            <person name="Macias-Munoz A."/>
            <person name="McGill C.J."/>
            <person name="Rodriguez I.M."/>
            <person name="Rodriguez B."/>
            <person name="Murad R."/>
            <person name="Mortazavi A."/>
        </authorList>
    </citation>
    <scope>NUCLEOTIDE SEQUENCE</scope>
    <source>
        <strain evidence="12">ALL</strain>
    </source>
</reference>
<evidence type="ECO:0000256" key="10">
    <source>
        <dbReference type="SAM" id="MobiDB-lite"/>
    </source>
</evidence>
<evidence type="ECO:0000256" key="8">
    <source>
        <dbReference type="ARBA" id="ARBA00023180"/>
    </source>
</evidence>
<feature type="disulfide bond" evidence="9">
    <location>
        <begin position="45"/>
        <end position="63"/>
    </location>
</feature>
<dbReference type="PROSITE" id="PS50068">
    <property type="entry name" value="LDLRA_2"/>
    <property type="match status" value="3"/>
</dbReference>
<evidence type="ECO:0000313" key="12">
    <source>
        <dbReference type="EMBL" id="TKR81224.1"/>
    </source>
</evidence>
<feature type="disulfide bond" evidence="9">
    <location>
        <begin position="105"/>
        <end position="120"/>
    </location>
</feature>
<feature type="compositionally biased region" description="Low complexity" evidence="10">
    <location>
        <begin position="261"/>
        <end position="272"/>
    </location>
</feature>
<evidence type="ECO:0000256" key="2">
    <source>
        <dbReference type="ARBA" id="ARBA00022692"/>
    </source>
</evidence>
<dbReference type="EMBL" id="AZBU02000004">
    <property type="protein sequence ID" value="TKR81224.1"/>
    <property type="molecule type" value="Genomic_DNA"/>
</dbReference>
<feature type="compositionally biased region" description="Polar residues" evidence="10">
    <location>
        <begin position="251"/>
        <end position="260"/>
    </location>
</feature>
<evidence type="ECO:0000256" key="4">
    <source>
        <dbReference type="ARBA" id="ARBA00022989"/>
    </source>
</evidence>
<keyword evidence="7" id="KW-0675">Receptor</keyword>
<evidence type="ECO:0000256" key="9">
    <source>
        <dbReference type="PROSITE-ProRule" id="PRU00124"/>
    </source>
</evidence>
<dbReference type="STRING" id="34508.A0A4U5NEM3"/>
<dbReference type="PROSITE" id="PS01209">
    <property type="entry name" value="LDLRA_1"/>
    <property type="match status" value="2"/>
</dbReference>
<comment type="caution">
    <text evidence="12">The sequence shown here is derived from an EMBL/GenBank/DDBJ whole genome shotgun (WGS) entry which is preliminary data.</text>
</comment>
<accession>A0A4U5NEM3</accession>
<comment type="caution">
    <text evidence="9">Lacks conserved residue(s) required for the propagation of feature annotation.</text>
</comment>
<keyword evidence="2" id="KW-0812">Transmembrane</keyword>
<dbReference type="Pfam" id="PF00057">
    <property type="entry name" value="Ldl_recept_a"/>
    <property type="match status" value="3"/>
</dbReference>
<evidence type="ECO:0000256" key="7">
    <source>
        <dbReference type="ARBA" id="ARBA00023170"/>
    </source>
</evidence>
<evidence type="ECO:0000256" key="11">
    <source>
        <dbReference type="SAM" id="SignalP"/>
    </source>
</evidence>
<comment type="subcellular location">
    <subcellularLocation>
        <location evidence="1">Membrane</location>
        <topology evidence="1">Single-pass membrane protein</topology>
    </subcellularLocation>
</comment>
<evidence type="ECO:0000256" key="1">
    <source>
        <dbReference type="ARBA" id="ARBA00004167"/>
    </source>
</evidence>
<dbReference type="InterPro" id="IPR036055">
    <property type="entry name" value="LDL_receptor-like_sf"/>
</dbReference>
<dbReference type="AlphaFoldDB" id="A0A4U5NEM3"/>
<dbReference type="InterPro" id="IPR051221">
    <property type="entry name" value="LDLR-related"/>
</dbReference>
<dbReference type="SUPFAM" id="SSF57424">
    <property type="entry name" value="LDL receptor-like module"/>
    <property type="match status" value="3"/>
</dbReference>
<keyword evidence="6 9" id="KW-1015">Disulfide bond</keyword>
<keyword evidence="4" id="KW-1133">Transmembrane helix</keyword>
<reference evidence="12" key="1">
    <citation type="submission" date="2013-11" db="EMBL/GenBank/DDBJ databases">
        <authorList>
            <person name="Sternberg P."/>
            <person name="Dillman A."/>
            <person name="Macchietto M."/>
        </authorList>
    </citation>
    <scope>NUCLEOTIDE SEQUENCE</scope>
    <source>
        <strain evidence="12">ALL</strain>
    </source>
</reference>
<dbReference type="SMART" id="SM00192">
    <property type="entry name" value="LDLa"/>
    <property type="match status" value="3"/>
</dbReference>